<evidence type="ECO:0000313" key="4">
    <source>
        <dbReference type="Proteomes" id="UP000186601"/>
    </source>
</evidence>
<organism evidence="3 4">
    <name type="scientific">Hermanssonia centrifuga</name>
    <dbReference type="NCBI Taxonomy" id="98765"/>
    <lineage>
        <taxon>Eukaryota</taxon>
        <taxon>Fungi</taxon>
        <taxon>Dikarya</taxon>
        <taxon>Basidiomycota</taxon>
        <taxon>Agaricomycotina</taxon>
        <taxon>Agaricomycetes</taxon>
        <taxon>Polyporales</taxon>
        <taxon>Meruliaceae</taxon>
        <taxon>Hermanssonia</taxon>
    </lineage>
</organism>
<evidence type="ECO:0000313" key="3">
    <source>
        <dbReference type="EMBL" id="PSS22650.1"/>
    </source>
</evidence>
<feature type="region of interest" description="Disordered" evidence="1">
    <location>
        <begin position="1"/>
        <end position="22"/>
    </location>
</feature>
<reference evidence="3 4" key="1">
    <citation type="submission" date="2018-02" db="EMBL/GenBank/DDBJ databases">
        <title>Genome sequence of the basidiomycete white-rot fungus Phlebia centrifuga.</title>
        <authorList>
            <person name="Granchi Z."/>
            <person name="Peng M."/>
            <person name="de Vries R.P."/>
            <person name="Hilden K."/>
            <person name="Makela M.R."/>
            <person name="Grigoriev I."/>
            <person name="Riley R."/>
        </authorList>
    </citation>
    <scope>NUCLEOTIDE SEQUENCE [LARGE SCALE GENOMIC DNA]</scope>
    <source>
        <strain evidence="3 4">FBCC195</strain>
    </source>
</reference>
<feature type="transmembrane region" description="Helical" evidence="2">
    <location>
        <begin position="76"/>
        <end position="96"/>
    </location>
</feature>
<keyword evidence="2" id="KW-1133">Transmembrane helix</keyword>
<evidence type="ECO:0000256" key="1">
    <source>
        <dbReference type="SAM" id="MobiDB-lite"/>
    </source>
</evidence>
<accession>A0A2R6R7C5</accession>
<protein>
    <submittedName>
        <fullName evidence="3">Uncharacterized protein</fullName>
    </submittedName>
</protein>
<dbReference type="AlphaFoldDB" id="A0A2R6R7C5"/>
<sequence length="149" mass="17062">MSRQPYTPQSPPGYVSPQSRNYSSRSAYPSFLSPQETAFLQLKAAGQGLLDALRWDVVVRLVASDAEVRSSVFKSLLMNSVSLTSIYFFDLLLLPLTREKEYWLHRNVGWFYQVMWLLPVVGVSLYLNVSDCATFMLTPRRYTFLAYGN</sequence>
<dbReference type="EMBL" id="MLYV02000271">
    <property type="protein sequence ID" value="PSS22650.1"/>
    <property type="molecule type" value="Genomic_DNA"/>
</dbReference>
<evidence type="ECO:0000256" key="2">
    <source>
        <dbReference type="SAM" id="Phobius"/>
    </source>
</evidence>
<proteinExistence type="predicted"/>
<keyword evidence="2" id="KW-0812">Transmembrane</keyword>
<comment type="caution">
    <text evidence="3">The sequence shown here is derived from an EMBL/GenBank/DDBJ whole genome shotgun (WGS) entry which is preliminary data.</text>
</comment>
<dbReference type="OrthoDB" id="266518at2759"/>
<gene>
    <name evidence="3" type="ORF">PHLCEN_2v3016</name>
</gene>
<keyword evidence="2" id="KW-0472">Membrane</keyword>
<feature type="transmembrane region" description="Helical" evidence="2">
    <location>
        <begin position="116"/>
        <end position="137"/>
    </location>
</feature>
<keyword evidence="4" id="KW-1185">Reference proteome</keyword>
<dbReference type="STRING" id="98765.A0A2R6R7C5"/>
<dbReference type="Proteomes" id="UP000186601">
    <property type="component" value="Unassembled WGS sequence"/>
</dbReference>
<name>A0A2R6R7C5_9APHY</name>